<proteinExistence type="predicted"/>
<dbReference type="AlphaFoldDB" id="A0AAD2FMP3"/>
<dbReference type="InterPro" id="IPR036071">
    <property type="entry name" value="AMMECR1_dom_sf"/>
</dbReference>
<dbReference type="EMBL" id="CAKOGP040001668">
    <property type="protein sequence ID" value="CAJ1946271.1"/>
    <property type="molecule type" value="Genomic_DNA"/>
</dbReference>
<comment type="caution">
    <text evidence="2">The sequence shown here is derived from an EMBL/GenBank/DDBJ whole genome shotgun (WGS) entry which is preliminary data.</text>
</comment>
<evidence type="ECO:0000259" key="1">
    <source>
        <dbReference type="PROSITE" id="PS51112"/>
    </source>
</evidence>
<accession>A0AAD2FMP3</accession>
<dbReference type="SUPFAM" id="SSF143447">
    <property type="entry name" value="AMMECR1-like"/>
    <property type="match status" value="1"/>
</dbReference>
<dbReference type="Pfam" id="PF01871">
    <property type="entry name" value="AMMECR1"/>
    <property type="match status" value="1"/>
</dbReference>
<protein>
    <recommendedName>
        <fullName evidence="1">AMMECR1 domain-containing protein</fullName>
    </recommendedName>
</protein>
<name>A0AAD2FMP3_9STRA</name>
<dbReference type="PANTHER" id="PTHR13016">
    <property type="entry name" value="AMMECR1 HOMOLOG"/>
    <property type="match status" value="1"/>
</dbReference>
<dbReference type="PROSITE" id="PS51112">
    <property type="entry name" value="AMMECR1"/>
    <property type="match status" value="1"/>
</dbReference>
<evidence type="ECO:0000313" key="3">
    <source>
        <dbReference type="Proteomes" id="UP001295423"/>
    </source>
</evidence>
<dbReference type="Gene3D" id="3.30.700.20">
    <property type="entry name" value="Hypothetical protein ph0010, domain 1"/>
    <property type="match status" value="1"/>
</dbReference>
<sequence>MQPLQATPEMCYYCFEVLIGALVENRTPGRLPGFVNDLPDRLVECPLFVTWEKMHNRTWQLRGCIGTLSPRRLDSSVGEYALTSALRDRRFHPIKKSEIRSLRVGVSLLIDYEVCRDVYDWTVGVHGILIKFQMGGNQFSATYLPEVAQEQRWDQATTVMSLIQKAGYDGAVSNELLGSIGCTRYKSSKCKVPFDEFVSQKCQGQSPLLMNNDGNRRRDIVAAGCKIS</sequence>
<dbReference type="InterPro" id="IPR002733">
    <property type="entry name" value="AMMECR1_domain"/>
</dbReference>
<reference evidence="2" key="1">
    <citation type="submission" date="2023-08" db="EMBL/GenBank/DDBJ databases">
        <authorList>
            <person name="Audoor S."/>
            <person name="Bilcke G."/>
        </authorList>
    </citation>
    <scope>NUCLEOTIDE SEQUENCE</scope>
</reference>
<dbReference type="Proteomes" id="UP001295423">
    <property type="component" value="Unassembled WGS sequence"/>
</dbReference>
<dbReference type="NCBIfam" id="TIGR00296">
    <property type="entry name" value="TIGR00296 family protein"/>
    <property type="match status" value="1"/>
</dbReference>
<gene>
    <name evidence="2" type="ORF">CYCCA115_LOCUS10412</name>
</gene>
<dbReference type="InterPro" id="IPR023473">
    <property type="entry name" value="AMMECR1"/>
</dbReference>
<dbReference type="InterPro" id="IPR027485">
    <property type="entry name" value="AMMECR1_N"/>
</dbReference>
<organism evidence="2 3">
    <name type="scientific">Cylindrotheca closterium</name>
    <dbReference type="NCBI Taxonomy" id="2856"/>
    <lineage>
        <taxon>Eukaryota</taxon>
        <taxon>Sar</taxon>
        <taxon>Stramenopiles</taxon>
        <taxon>Ochrophyta</taxon>
        <taxon>Bacillariophyta</taxon>
        <taxon>Bacillariophyceae</taxon>
        <taxon>Bacillariophycidae</taxon>
        <taxon>Bacillariales</taxon>
        <taxon>Bacillariaceae</taxon>
        <taxon>Cylindrotheca</taxon>
    </lineage>
</organism>
<evidence type="ECO:0000313" key="2">
    <source>
        <dbReference type="EMBL" id="CAJ1946271.1"/>
    </source>
</evidence>
<dbReference type="PANTHER" id="PTHR13016:SF0">
    <property type="entry name" value="AMME SYNDROME CANDIDATE GENE 1 PROTEIN"/>
    <property type="match status" value="1"/>
</dbReference>
<keyword evidence="3" id="KW-1185">Reference proteome</keyword>
<feature type="domain" description="AMMECR1" evidence="1">
    <location>
        <begin position="1"/>
        <end position="201"/>
    </location>
</feature>